<keyword evidence="3" id="KW-0548">Nucleotidyltransferase</keyword>
<dbReference type="AlphaFoldDB" id="A0A8X6QR32"/>
<evidence type="ECO:0000256" key="1">
    <source>
        <dbReference type="ARBA" id="ARBA00022670"/>
    </source>
</evidence>
<keyword evidence="1" id="KW-0645">Protease</keyword>
<protein>
    <submittedName>
        <fullName evidence="9">Transposon Tf2-9 polyprotein</fullName>
    </submittedName>
</protein>
<dbReference type="GO" id="GO:0008233">
    <property type="term" value="F:peptidase activity"/>
    <property type="evidence" value="ECO:0007669"/>
    <property type="project" value="UniProtKB-KW"/>
</dbReference>
<proteinExistence type="predicted"/>
<evidence type="ECO:0000313" key="10">
    <source>
        <dbReference type="Proteomes" id="UP000887013"/>
    </source>
</evidence>
<keyword evidence="10" id="KW-1185">Reference proteome</keyword>
<accession>A0A8X6QR32</accession>
<dbReference type="InterPro" id="IPR000477">
    <property type="entry name" value="RT_dom"/>
</dbReference>
<sequence length="210" mass="23958">MGKAKPKKFADYWRENNSRIASPQSFENFSHHFNLQPDLRNRRLNDIDTKVKARGILRNADVCSVKSIFCDDDFSKLLNNFPNIVKAPCANQTVKHFVMHRTDTFGPPVFAKPRRLAPVPKKGSDDWRPVGDYRTLNSQTKRDRYPIPSVLDFNSELQGTQIFSHVDSVKDFHQIPIAPDDDHKTAICTPLGFFESTRMQFGLCNASSTS</sequence>
<dbReference type="EMBL" id="BMAW01131165">
    <property type="protein sequence ID" value="GFU38252.1"/>
    <property type="molecule type" value="Genomic_DNA"/>
</dbReference>
<name>A0A8X6QR32_NEPPI</name>
<evidence type="ECO:0000259" key="8">
    <source>
        <dbReference type="Pfam" id="PF00078"/>
    </source>
</evidence>
<gene>
    <name evidence="9" type="primary">Tf2-9_476</name>
    <name evidence="9" type="ORF">NPIL_301</name>
</gene>
<keyword evidence="6" id="KW-0378">Hydrolase</keyword>
<dbReference type="InterPro" id="IPR043128">
    <property type="entry name" value="Rev_trsase/Diguanyl_cyclase"/>
</dbReference>
<evidence type="ECO:0000313" key="9">
    <source>
        <dbReference type="EMBL" id="GFU38252.1"/>
    </source>
</evidence>
<dbReference type="Gene3D" id="3.30.70.270">
    <property type="match status" value="1"/>
</dbReference>
<evidence type="ECO:0000256" key="7">
    <source>
        <dbReference type="ARBA" id="ARBA00022918"/>
    </source>
</evidence>
<evidence type="ECO:0000256" key="3">
    <source>
        <dbReference type="ARBA" id="ARBA00022695"/>
    </source>
</evidence>
<evidence type="ECO:0000256" key="4">
    <source>
        <dbReference type="ARBA" id="ARBA00022722"/>
    </source>
</evidence>
<evidence type="ECO:0000256" key="6">
    <source>
        <dbReference type="ARBA" id="ARBA00022801"/>
    </source>
</evidence>
<dbReference type="SUPFAM" id="SSF56672">
    <property type="entry name" value="DNA/RNA polymerases"/>
    <property type="match status" value="1"/>
</dbReference>
<reference evidence="9" key="1">
    <citation type="submission" date="2020-08" db="EMBL/GenBank/DDBJ databases">
        <title>Multicomponent nature underlies the extraordinary mechanical properties of spider dragline silk.</title>
        <authorList>
            <person name="Kono N."/>
            <person name="Nakamura H."/>
            <person name="Mori M."/>
            <person name="Yoshida Y."/>
            <person name="Ohtoshi R."/>
            <person name="Malay A.D."/>
            <person name="Moran D.A.P."/>
            <person name="Tomita M."/>
            <person name="Numata K."/>
            <person name="Arakawa K."/>
        </authorList>
    </citation>
    <scope>NUCLEOTIDE SEQUENCE</scope>
</reference>
<keyword evidence="5" id="KW-0255">Endonuclease</keyword>
<dbReference type="FunFam" id="3.10.10.10:FF:000007">
    <property type="entry name" value="Retrovirus-related Pol polyprotein from transposon 17.6-like Protein"/>
    <property type="match status" value="1"/>
</dbReference>
<dbReference type="Gene3D" id="3.10.10.10">
    <property type="entry name" value="HIV Type 1 Reverse Transcriptase, subunit A, domain 1"/>
    <property type="match status" value="1"/>
</dbReference>
<keyword evidence="2" id="KW-0808">Transferase</keyword>
<dbReference type="GO" id="GO:0004519">
    <property type="term" value="F:endonuclease activity"/>
    <property type="evidence" value="ECO:0007669"/>
    <property type="project" value="UniProtKB-KW"/>
</dbReference>
<evidence type="ECO:0000256" key="2">
    <source>
        <dbReference type="ARBA" id="ARBA00022679"/>
    </source>
</evidence>
<evidence type="ECO:0000256" key="5">
    <source>
        <dbReference type="ARBA" id="ARBA00022759"/>
    </source>
</evidence>
<dbReference type="Proteomes" id="UP000887013">
    <property type="component" value="Unassembled WGS sequence"/>
</dbReference>
<dbReference type="OrthoDB" id="6932368at2759"/>
<dbReference type="InterPro" id="IPR053134">
    <property type="entry name" value="RNA-dir_DNA_polymerase"/>
</dbReference>
<feature type="domain" description="Reverse transcriptase" evidence="8">
    <location>
        <begin position="119"/>
        <end position="208"/>
    </location>
</feature>
<keyword evidence="4" id="KW-0540">Nuclease</keyword>
<dbReference type="GO" id="GO:0003964">
    <property type="term" value="F:RNA-directed DNA polymerase activity"/>
    <property type="evidence" value="ECO:0007669"/>
    <property type="project" value="UniProtKB-KW"/>
</dbReference>
<dbReference type="PANTHER" id="PTHR24559">
    <property type="entry name" value="TRANSPOSON TY3-I GAG-POL POLYPROTEIN"/>
    <property type="match status" value="1"/>
</dbReference>
<comment type="caution">
    <text evidence="9">The sequence shown here is derived from an EMBL/GenBank/DDBJ whole genome shotgun (WGS) entry which is preliminary data.</text>
</comment>
<dbReference type="Pfam" id="PF00078">
    <property type="entry name" value="RVT_1"/>
    <property type="match status" value="1"/>
</dbReference>
<dbReference type="PANTHER" id="PTHR24559:SF444">
    <property type="entry name" value="REVERSE TRANSCRIPTASE DOMAIN-CONTAINING PROTEIN"/>
    <property type="match status" value="1"/>
</dbReference>
<keyword evidence="7" id="KW-0695">RNA-directed DNA polymerase</keyword>
<dbReference type="CDD" id="cd01647">
    <property type="entry name" value="RT_LTR"/>
    <property type="match status" value="1"/>
</dbReference>
<dbReference type="GO" id="GO:0006508">
    <property type="term" value="P:proteolysis"/>
    <property type="evidence" value="ECO:0007669"/>
    <property type="project" value="UniProtKB-KW"/>
</dbReference>
<organism evidence="9 10">
    <name type="scientific">Nephila pilipes</name>
    <name type="common">Giant wood spider</name>
    <name type="synonym">Nephila maculata</name>
    <dbReference type="NCBI Taxonomy" id="299642"/>
    <lineage>
        <taxon>Eukaryota</taxon>
        <taxon>Metazoa</taxon>
        <taxon>Ecdysozoa</taxon>
        <taxon>Arthropoda</taxon>
        <taxon>Chelicerata</taxon>
        <taxon>Arachnida</taxon>
        <taxon>Araneae</taxon>
        <taxon>Araneomorphae</taxon>
        <taxon>Entelegynae</taxon>
        <taxon>Araneoidea</taxon>
        <taxon>Nephilidae</taxon>
        <taxon>Nephila</taxon>
    </lineage>
</organism>
<dbReference type="InterPro" id="IPR043502">
    <property type="entry name" value="DNA/RNA_pol_sf"/>
</dbReference>